<accession>A0AAU8I4R7</accession>
<organism evidence="1">
    <name type="scientific">Xanthomonas indica</name>
    <dbReference type="NCBI Taxonomy" id="2912242"/>
    <lineage>
        <taxon>Bacteria</taxon>
        <taxon>Pseudomonadati</taxon>
        <taxon>Pseudomonadota</taxon>
        <taxon>Gammaproteobacteria</taxon>
        <taxon>Lysobacterales</taxon>
        <taxon>Lysobacteraceae</taxon>
        <taxon>Xanthomonas</taxon>
    </lineage>
</organism>
<dbReference type="RefSeq" id="WP_260115068.1">
    <property type="nucleotide sequence ID" value="NZ_CP131914.1"/>
</dbReference>
<sequence>MDETMAMAGMRKRRWGRDARRDSMLPLAFAKLSASTEAGRHCPR</sequence>
<protein>
    <recommendedName>
        <fullName evidence="2">Transposase</fullName>
    </recommendedName>
</protein>
<proteinExistence type="predicted"/>
<evidence type="ECO:0000313" key="1">
    <source>
        <dbReference type="EMBL" id="XCI80082.1"/>
    </source>
</evidence>
<name>A0AAU8I4R7_9XANT</name>
<dbReference type="EMBL" id="CP131914">
    <property type="protein sequence ID" value="XCI80082.1"/>
    <property type="molecule type" value="Genomic_DNA"/>
</dbReference>
<evidence type="ECO:0008006" key="2">
    <source>
        <dbReference type="Google" id="ProtNLM"/>
    </source>
</evidence>
<dbReference type="KEGG" id="xin:Q7W82_17745"/>
<gene>
    <name evidence="1" type="ORF">Q7W82_17745</name>
</gene>
<dbReference type="AlphaFoldDB" id="A0AAU8I4R7"/>
<reference evidence="1" key="1">
    <citation type="submission" date="2023-08" db="EMBL/GenBank/DDBJ databases">
        <title>Complete genome sequence of Xanthomonas indica.</title>
        <authorList>
            <person name="Patil P.B."/>
            <person name="Rana R."/>
        </authorList>
    </citation>
    <scope>NUCLEOTIDE SEQUENCE</scope>
    <source>
        <strain evidence="1">PPL560</strain>
    </source>
</reference>